<evidence type="ECO:0000256" key="2">
    <source>
        <dbReference type="SAM" id="Phobius"/>
    </source>
</evidence>
<dbReference type="PANTHER" id="PTHR37746:SF1">
    <property type="entry name" value="TRANSMEMBRANE PROTEIN"/>
    <property type="match status" value="1"/>
</dbReference>
<dbReference type="OrthoDB" id="1939257at2759"/>
<feature type="transmembrane region" description="Helical" evidence="2">
    <location>
        <begin position="43"/>
        <end position="64"/>
    </location>
</feature>
<keyword evidence="3" id="KW-1185">Reference proteome</keyword>
<dbReference type="Proteomes" id="UP000515151">
    <property type="component" value="Chromosome 5"/>
</dbReference>
<keyword evidence="2" id="KW-0812">Transmembrane</keyword>
<feature type="transmembrane region" description="Helical" evidence="2">
    <location>
        <begin position="21"/>
        <end position="37"/>
    </location>
</feature>
<name>A0A6P8DMS9_PUNGR</name>
<feature type="region of interest" description="Disordered" evidence="1">
    <location>
        <begin position="69"/>
        <end position="95"/>
    </location>
</feature>
<accession>A0A6P8DMS9</accession>
<gene>
    <name evidence="4" type="primary">LOC116207006</name>
</gene>
<evidence type="ECO:0000313" key="4">
    <source>
        <dbReference type="RefSeq" id="XP_031395714.1"/>
    </source>
</evidence>
<organism evidence="3 4">
    <name type="scientific">Punica granatum</name>
    <name type="common">Pomegranate</name>
    <dbReference type="NCBI Taxonomy" id="22663"/>
    <lineage>
        <taxon>Eukaryota</taxon>
        <taxon>Viridiplantae</taxon>
        <taxon>Streptophyta</taxon>
        <taxon>Embryophyta</taxon>
        <taxon>Tracheophyta</taxon>
        <taxon>Spermatophyta</taxon>
        <taxon>Magnoliopsida</taxon>
        <taxon>eudicotyledons</taxon>
        <taxon>Gunneridae</taxon>
        <taxon>Pentapetalae</taxon>
        <taxon>rosids</taxon>
        <taxon>malvids</taxon>
        <taxon>Myrtales</taxon>
        <taxon>Lythraceae</taxon>
        <taxon>Punica</taxon>
    </lineage>
</organism>
<dbReference type="PANTHER" id="PTHR37746">
    <property type="entry name" value="TRANSMEMBRANE PROTEIN"/>
    <property type="match status" value="1"/>
</dbReference>
<dbReference type="AlphaFoldDB" id="A0A6P8DMS9"/>
<keyword evidence="2" id="KW-0472">Membrane</keyword>
<dbReference type="GeneID" id="116207006"/>
<reference evidence="4" key="2">
    <citation type="submission" date="2025-08" db="UniProtKB">
        <authorList>
            <consortium name="RefSeq"/>
        </authorList>
    </citation>
    <scope>IDENTIFICATION</scope>
    <source>
        <tissue evidence="4">Leaf</tissue>
    </source>
</reference>
<keyword evidence="2" id="KW-1133">Transmembrane helix</keyword>
<proteinExistence type="predicted"/>
<reference evidence="3" key="1">
    <citation type="journal article" date="2020" name="Plant Biotechnol. J.">
        <title>The pomegranate (Punica granatum L.) draft genome dissects genetic divergence between soft- and hard-seeded cultivars.</title>
        <authorList>
            <person name="Luo X."/>
            <person name="Li H."/>
            <person name="Wu Z."/>
            <person name="Yao W."/>
            <person name="Zhao P."/>
            <person name="Cao D."/>
            <person name="Yu H."/>
            <person name="Li K."/>
            <person name="Poudel K."/>
            <person name="Zhao D."/>
            <person name="Zhang F."/>
            <person name="Xia X."/>
            <person name="Chen L."/>
            <person name="Wang Q."/>
            <person name="Jing D."/>
            <person name="Cao S."/>
        </authorList>
    </citation>
    <scope>NUCLEOTIDE SEQUENCE [LARGE SCALE GENOMIC DNA]</scope>
    <source>
        <strain evidence="3">cv. Tunisia</strain>
    </source>
</reference>
<dbReference type="RefSeq" id="XP_031395714.1">
    <property type="nucleotide sequence ID" value="XM_031539854.1"/>
</dbReference>
<sequence length="260" mass="29493">MIDFLQPRESNSMESKFRPSHPLFSTILTLYILFLLYSPPPFLGLLLSPVLPLTIVLLLTLLRFGSVQKPRPKTAKPQEPCPDDDHPETATTQPGKEIEVPFIGWDLKAPLEVIYEEYEGEGEDDLDQVSDLNRGCGERGEVQFTRIERWPSLSQYYPESDSDSDSDASWAGEFPTIGDWVLPEEEFGFGCADPERDGLIEIQLDRHHAGAEKKCENLDFHGEEENLIEIDISPPVRIGEFLTGKKRDARLYDEGHVTFN</sequence>
<evidence type="ECO:0000313" key="3">
    <source>
        <dbReference type="Proteomes" id="UP000515151"/>
    </source>
</evidence>
<protein>
    <submittedName>
        <fullName evidence="4">Uncharacterized protein LOC116207006</fullName>
    </submittedName>
</protein>
<evidence type="ECO:0000256" key="1">
    <source>
        <dbReference type="SAM" id="MobiDB-lite"/>
    </source>
</evidence>